<accession>A0ABU8JN15</accession>
<protein>
    <submittedName>
        <fullName evidence="1">Thermostable hemolysin</fullName>
    </submittedName>
</protein>
<gene>
    <name evidence="1" type="ORF">WCU84_14300</name>
</gene>
<keyword evidence="2" id="KW-1185">Reference proteome</keyword>
<dbReference type="RefSeq" id="WP_336729911.1">
    <property type="nucleotide sequence ID" value="NZ_JBBBOO010000010.1"/>
</dbReference>
<evidence type="ECO:0000313" key="1">
    <source>
        <dbReference type="EMBL" id="MEI7064826.1"/>
    </source>
</evidence>
<dbReference type="InterPro" id="IPR022050">
    <property type="entry name" value="T_hemolysin"/>
</dbReference>
<organism evidence="1 2">
    <name type="scientific">Dickeya chrysanthemi</name>
    <name type="common">Pectobacterium chrysanthemi</name>
    <name type="synonym">Erwinia chrysanthemi</name>
    <dbReference type="NCBI Taxonomy" id="556"/>
    <lineage>
        <taxon>Bacteria</taxon>
        <taxon>Pseudomonadati</taxon>
        <taxon>Pseudomonadota</taxon>
        <taxon>Gammaproteobacteria</taxon>
        <taxon>Enterobacterales</taxon>
        <taxon>Pectobacteriaceae</taxon>
        <taxon>Dickeya</taxon>
    </lineage>
</organism>
<dbReference type="EMBL" id="JBBBOO010000010">
    <property type="protein sequence ID" value="MEI7064826.1"/>
    <property type="molecule type" value="Genomic_DNA"/>
</dbReference>
<evidence type="ECO:0000313" key="2">
    <source>
        <dbReference type="Proteomes" id="UP001359469"/>
    </source>
</evidence>
<name>A0ABU8JN15_DICCH</name>
<sequence length="218" mass="24078">MRITSPYSLEWTRGGSEVSDISALIHSSYHQIYHATLSRCMPWLLGMYDANGELKAACGIQPASHGPLYLEHYLENPVEAELSSRFAAPVSRAAIVEVGNFAAQDGASARVMYAAVCQLLNQYRFSWIVFTGTKKIRNIFYRLNLQPLLLTSARPEQLGDAALEWGDYYQHDPQVMAGELIGGHTTLSHTSLLLSLFTASPDAPWITSSGEPYVSEHA</sequence>
<dbReference type="Pfam" id="PF12261">
    <property type="entry name" value="T_hemolysin"/>
    <property type="match status" value="1"/>
</dbReference>
<dbReference type="Proteomes" id="UP001359469">
    <property type="component" value="Unassembled WGS sequence"/>
</dbReference>
<proteinExistence type="predicted"/>
<comment type="caution">
    <text evidence="1">The sequence shown here is derived from an EMBL/GenBank/DDBJ whole genome shotgun (WGS) entry which is preliminary data.</text>
</comment>
<reference evidence="1 2" key="1">
    <citation type="submission" date="2024-03" db="EMBL/GenBank/DDBJ databases">
        <title>Analysis of soft rot Pectobacteriaceae population diversity in US potato growing regions between 2016 and 2022.</title>
        <authorList>
            <person name="Ma X."/>
            <person name="Zhang X."/>
            <person name="Stodghill P."/>
            <person name="Rioux R."/>
            <person name="Babler B."/>
            <person name="Shrestha S."/>
            <person name="Babler B."/>
            <person name="Rivedal H."/>
            <person name="Frost K."/>
            <person name="Hao J."/>
            <person name="Secor G."/>
            <person name="Swingle B."/>
        </authorList>
    </citation>
    <scope>NUCLEOTIDE SEQUENCE [LARGE SCALE GENOMIC DNA]</scope>
    <source>
        <strain evidence="1 2">SR64</strain>
    </source>
</reference>